<dbReference type="Proteomes" id="UP000318453">
    <property type="component" value="Chromosome"/>
</dbReference>
<name>A0A5B8NLK3_9CHRO</name>
<sequence length="334" mass="37742">MTTTPRWKTLNLDNQRLIFVGGKGGVGKTTTAAALSLIAADQGRRCLVVSTDPAHSLADIFETSIGDRESPLTSNLWGVEIDPESEADRYIATVKQNLRSLVKPALYSEIDHQMNLTRQAPGSLEAALLERITSLMEKGLNNYDTIVFDTAPTGHTLRLLSLPQLMSTWVDGLLSHRERSAQLDKRFRQLGDGKALLAEEKQTDERTEKIRQILTERQRRFYRARRLLLEPQTTAFVLVLIPERLPILESQKALQSLQDNDIPLAGMVINRVLPQQPLGDWFEKRRVQEAGYLEEIQQQFRHLPQITVPLFSKDIYGVTTLRQVAGYLNGLNHP</sequence>
<dbReference type="KEGG" id="enn:FRE64_05405"/>
<keyword evidence="4" id="KW-1185">Reference proteome</keyword>
<dbReference type="GO" id="GO:0016887">
    <property type="term" value="F:ATP hydrolysis activity"/>
    <property type="evidence" value="ECO:0007669"/>
    <property type="project" value="InterPro"/>
</dbReference>
<dbReference type="CDD" id="cd02035">
    <property type="entry name" value="ArsA"/>
    <property type="match status" value="1"/>
</dbReference>
<dbReference type="InterPro" id="IPR025723">
    <property type="entry name" value="ArsA/GET3_ATPase-like"/>
</dbReference>
<dbReference type="PANTHER" id="PTHR10803:SF3">
    <property type="entry name" value="ATPASE GET3"/>
    <property type="match status" value="1"/>
</dbReference>
<dbReference type="Pfam" id="PF02374">
    <property type="entry name" value="ArsA_ATPase"/>
    <property type="match status" value="1"/>
</dbReference>
<accession>A0A5B8NLK3</accession>
<dbReference type="OrthoDB" id="9780677at2"/>
<gene>
    <name evidence="3" type="ORF">FRE64_05405</name>
</gene>
<dbReference type="EMBL" id="CP042326">
    <property type="protein sequence ID" value="QDZ39411.1"/>
    <property type="molecule type" value="Genomic_DNA"/>
</dbReference>
<evidence type="ECO:0000313" key="3">
    <source>
        <dbReference type="EMBL" id="QDZ39411.1"/>
    </source>
</evidence>
<protein>
    <submittedName>
        <fullName evidence="3">ArsA family ATPase</fullName>
    </submittedName>
</protein>
<evidence type="ECO:0000256" key="1">
    <source>
        <dbReference type="ARBA" id="ARBA00011040"/>
    </source>
</evidence>
<dbReference type="InterPro" id="IPR027417">
    <property type="entry name" value="P-loop_NTPase"/>
</dbReference>
<dbReference type="RefSeq" id="WP_146295013.1">
    <property type="nucleotide sequence ID" value="NZ_CP042326.1"/>
</dbReference>
<evidence type="ECO:0000313" key="4">
    <source>
        <dbReference type="Proteomes" id="UP000318453"/>
    </source>
</evidence>
<dbReference type="NCBIfam" id="TIGR00345">
    <property type="entry name" value="GET3_arsA_TRC40"/>
    <property type="match status" value="1"/>
</dbReference>
<comment type="similarity">
    <text evidence="1">Belongs to the arsA ATPase family.</text>
</comment>
<dbReference type="Gene3D" id="3.40.50.300">
    <property type="entry name" value="P-loop containing nucleotide triphosphate hydrolases"/>
    <property type="match status" value="1"/>
</dbReference>
<dbReference type="GO" id="GO:0005524">
    <property type="term" value="F:ATP binding"/>
    <property type="evidence" value="ECO:0007669"/>
    <property type="project" value="InterPro"/>
</dbReference>
<dbReference type="AlphaFoldDB" id="A0A5B8NLK3"/>
<proteinExistence type="inferred from homology"/>
<dbReference type="SUPFAM" id="SSF52540">
    <property type="entry name" value="P-loop containing nucleoside triphosphate hydrolases"/>
    <property type="match status" value="1"/>
</dbReference>
<feature type="domain" description="ArsA/GET3 Anion-transporting ATPase-like" evidence="2">
    <location>
        <begin position="16"/>
        <end position="329"/>
    </location>
</feature>
<dbReference type="PANTHER" id="PTHR10803">
    <property type="entry name" value="ARSENICAL PUMP-DRIVING ATPASE ARSENITE-TRANSLOCATING ATPASE"/>
    <property type="match status" value="1"/>
</dbReference>
<dbReference type="InterPro" id="IPR016300">
    <property type="entry name" value="ATPase_ArsA/GET3"/>
</dbReference>
<reference evidence="3" key="1">
    <citation type="submission" date="2019-08" db="EMBL/GenBank/DDBJ databases">
        <title>Carotenoids and Carotenoid Binding Proteins in the Halophilic Cyanobacterium Euhalothece sp. ZM00.</title>
        <authorList>
            <person name="Cho S.M."/>
            <person name="Song J.Y."/>
            <person name="Park Y.-I."/>
        </authorList>
    </citation>
    <scope>NUCLEOTIDE SEQUENCE [LARGE SCALE GENOMIC DNA]</scope>
    <source>
        <strain evidence="3">Z-M001</strain>
    </source>
</reference>
<evidence type="ECO:0000259" key="2">
    <source>
        <dbReference type="Pfam" id="PF02374"/>
    </source>
</evidence>
<organism evidence="3 4">
    <name type="scientific">Euhalothece natronophila Z-M001</name>
    <dbReference type="NCBI Taxonomy" id="522448"/>
    <lineage>
        <taxon>Bacteria</taxon>
        <taxon>Bacillati</taxon>
        <taxon>Cyanobacteriota</taxon>
        <taxon>Cyanophyceae</taxon>
        <taxon>Oscillatoriophycideae</taxon>
        <taxon>Chroococcales</taxon>
        <taxon>Halothecacae</taxon>
        <taxon>Halothece cluster</taxon>
        <taxon>Euhalothece</taxon>
    </lineage>
</organism>